<dbReference type="EMBL" id="QEIT01000021">
    <property type="protein sequence ID" value="PWZ75882.1"/>
    <property type="molecule type" value="Genomic_DNA"/>
</dbReference>
<proteinExistence type="predicted"/>
<evidence type="ECO:0000313" key="4">
    <source>
        <dbReference type="Proteomes" id="UP000256409"/>
    </source>
</evidence>
<dbReference type="RefSeq" id="WP_110168658.1">
    <property type="nucleotide sequence ID" value="NZ_BAAFHU010000111.1"/>
</dbReference>
<reference evidence="4" key="3">
    <citation type="journal article" date="2018" name="Vet. Microbiol.">
        <title>Molecular epidemiology of methicillin-resistant staphylococci amongst veterinary personnel, personnel-owned pets, patients and the hospital environment of two companion animal veterinary hospitals.</title>
        <authorList>
            <person name="Worthing K.A."/>
            <person name="Brown J."/>
            <person name="Gerber L."/>
            <person name="Abraham S."/>
            <person name="Trott D."/>
            <person name="Norris J.M."/>
        </authorList>
    </citation>
    <scope>NUCLEOTIDE SEQUENCE [LARGE SCALE GENOMIC DNA]</scope>
    <source>
        <strain evidence="4">ST496-2</strain>
    </source>
</reference>
<dbReference type="Proteomes" id="UP000256409">
    <property type="component" value="Unassembled WGS sequence"/>
</dbReference>
<sequence length="360" mass="40099">MVLEDARLQATSLQAFVMEADKIRNEDGTNLVKYPLASAFPVEQVYDIDNVYDIIESQINAAASITGFNSGSPIRSKGQGKQAVATLTKIQNAYFLDEVEIYKYKNPRMPEEKQRVVDNVLMNTNDLSVSVDDTKEYIRAQMVYNGRFDYADAATQTRLTFDLERPKENDVVAAIPWGRQDSTPISDLLAAVKQFQKTNGRKKPDVIKMSSATYEKLVRSGQIKNELFANSNSPRIVTDEMLNGLFTSVKLPPIQIDDNETIIENEDGTFTEHKHLADDKVVLHAAILGSTMTGPSVENNFKIGKFIQTVTTQDPITEKTIVGEVVMPVTKNLNGTVYLDVSDKKGEQDLDNDGTEEESV</sequence>
<evidence type="ECO:0000313" key="2">
    <source>
        <dbReference type="EMBL" id="REA81023.1"/>
    </source>
</evidence>
<dbReference type="AlphaFoldDB" id="A0A317YRX7"/>
<evidence type="ECO:0000313" key="3">
    <source>
        <dbReference type="Proteomes" id="UP000246800"/>
    </source>
</evidence>
<gene>
    <name evidence="1" type="ORF">DD902_04265</name>
    <name evidence="2" type="ORF">DV961_08340</name>
</gene>
<dbReference type="InterPro" id="IPR053738">
    <property type="entry name" value="Lambda_capsid_assembly"/>
</dbReference>
<evidence type="ECO:0000313" key="1">
    <source>
        <dbReference type="EMBL" id="PWZ75882.1"/>
    </source>
</evidence>
<dbReference type="Proteomes" id="UP000246800">
    <property type="component" value="Unassembled WGS sequence"/>
</dbReference>
<comment type="caution">
    <text evidence="1">The sequence shown here is derived from an EMBL/GenBank/DDBJ whole genome shotgun (WGS) entry which is preliminary data.</text>
</comment>
<reference evidence="1 3" key="1">
    <citation type="journal article" date="2018" name="Vet. Microbiol.">
        <title>Clonal diversity and geographic distribution of methicillin-resistant Staphylococcus pseudintermedius from Australian animals: Discovery of novel sequence types.</title>
        <authorList>
            <person name="Worthing K.A."/>
            <person name="Abraham S."/>
            <person name="Coombs G.W."/>
            <person name="Pang S."/>
            <person name="Saputra S."/>
            <person name="Jordan D."/>
            <person name="Trott D.J."/>
            <person name="Norris J.M."/>
        </authorList>
    </citation>
    <scope>NUCLEOTIDE SEQUENCE [LARGE SCALE GENOMIC DNA]</scope>
    <source>
        <strain evidence="1 3">ST525 1</strain>
    </source>
</reference>
<dbReference type="Pfam" id="PF03864">
    <property type="entry name" value="Phage_cap_E"/>
    <property type="match status" value="1"/>
</dbReference>
<reference evidence="2" key="2">
    <citation type="journal article" date="2018" name="Vet. Microbiol.">
        <title>Methicillin-resistant staphylococci amongst veterinary personnel, personnel-owned pets, patients and the hospital environment of two small animal veterinary hospitals.</title>
        <authorList>
            <person name="Worthing K.A."/>
            <person name="Brown J."/>
            <person name="Gerber L."/>
            <person name="Abraham S."/>
            <person name="Trott D."/>
            <person name="Norris J.M."/>
        </authorList>
    </citation>
    <scope>NUCLEOTIDE SEQUENCE</scope>
    <source>
        <strain evidence="2">ST496-2</strain>
    </source>
</reference>
<dbReference type="EMBL" id="QQPC01000054">
    <property type="protein sequence ID" value="REA81023.1"/>
    <property type="molecule type" value="Genomic_DNA"/>
</dbReference>
<dbReference type="InterPro" id="IPR005564">
    <property type="entry name" value="Major_capsid_GpE"/>
</dbReference>
<dbReference type="OrthoDB" id="57984at2"/>
<protein>
    <submittedName>
        <fullName evidence="1">Major capsid protein E</fullName>
    </submittedName>
</protein>
<accession>A0A317YRX7</accession>
<organism evidence="1 3">
    <name type="scientific">Staphylococcus pseudintermedius</name>
    <dbReference type="NCBI Taxonomy" id="283734"/>
    <lineage>
        <taxon>Bacteria</taxon>
        <taxon>Bacillati</taxon>
        <taxon>Bacillota</taxon>
        <taxon>Bacilli</taxon>
        <taxon>Bacillales</taxon>
        <taxon>Staphylococcaceae</taxon>
        <taxon>Staphylococcus</taxon>
        <taxon>Staphylococcus intermedius group</taxon>
    </lineage>
</organism>
<dbReference type="Gene3D" id="3.90.1690.10">
    <property type="entry name" value="phage-related protein like domain"/>
    <property type="match status" value="1"/>
</dbReference>
<name>A0A317YRX7_STAPS</name>